<keyword evidence="3" id="KW-1185">Reference proteome</keyword>
<dbReference type="PANTHER" id="PTHR33416">
    <property type="entry name" value="NUCLEAR PORE COMPLEX PROTEIN NUP1"/>
    <property type="match status" value="1"/>
</dbReference>
<dbReference type="GO" id="GO:0071763">
    <property type="term" value="P:nuclear membrane organization"/>
    <property type="evidence" value="ECO:0007669"/>
    <property type="project" value="TreeGrafter"/>
</dbReference>
<name>A0AAD7LIA3_QUISA</name>
<feature type="region of interest" description="Disordered" evidence="1">
    <location>
        <begin position="15"/>
        <end position="48"/>
    </location>
</feature>
<organism evidence="2 3">
    <name type="scientific">Quillaja saponaria</name>
    <name type="common">Soap bark tree</name>
    <dbReference type="NCBI Taxonomy" id="32244"/>
    <lineage>
        <taxon>Eukaryota</taxon>
        <taxon>Viridiplantae</taxon>
        <taxon>Streptophyta</taxon>
        <taxon>Embryophyta</taxon>
        <taxon>Tracheophyta</taxon>
        <taxon>Spermatophyta</taxon>
        <taxon>Magnoliopsida</taxon>
        <taxon>eudicotyledons</taxon>
        <taxon>Gunneridae</taxon>
        <taxon>Pentapetalae</taxon>
        <taxon>rosids</taxon>
        <taxon>fabids</taxon>
        <taxon>Fabales</taxon>
        <taxon>Quillajaceae</taxon>
        <taxon>Quillaja</taxon>
    </lineage>
</organism>
<dbReference type="AlphaFoldDB" id="A0AAD7LIA3"/>
<dbReference type="Proteomes" id="UP001163823">
    <property type="component" value="Chromosome 8"/>
</dbReference>
<dbReference type="PANTHER" id="PTHR33416:SF17">
    <property type="entry name" value="PROTEIN KAKU4"/>
    <property type="match status" value="1"/>
</dbReference>
<evidence type="ECO:0000313" key="2">
    <source>
        <dbReference type="EMBL" id="KAJ7958656.1"/>
    </source>
</evidence>
<sequence length="230" mass="25092">MCQYRTCSSLPFTLPQASEDEAGSPADIAKSYMQARPPWASPSVDHISSPSSVRIKLFKEETPCSIRGNSTLSSKLKRNSRASGSWNIQDEMRRVRIKATEEMLRTLPSTKIDWSSSSFSLGNKNNVKSSTAEKLEPNKGDVVHNPTKLIDASSNGVMGLNNSHASPVMERKQDAVLNKASLSGPVIINSEQNQGLKVIPIIEGSQEVCRGIISSDKKIRSLEHIKTVAA</sequence>
<dbReference type="EMBL" id="JARAOO010000008">
    <property type="protein sequence ID" value="KAJ7958656.1"/>
    <property type="molecule type" value="Genomic_DNA"/>
</dbReference>
<evidence type="ECO:0000256" key="1">
    <source>
        <dbReference type="SAM" id="MobiDB-lite"/>
    </source>
</evidence>
<comment type="caution">
    <text evidence="2">The sequence shown here is derived from an EMBL/GenBank/DDBJ whole genome shotgun (WGS) entry which is preliminary data.</text>
</comment>
<proteinExistence type="predicted"/>
<protein>
    <submittedName>
        <fullName evidence="2">Protein KAKU4 isoform X2</fullName>
    </submittedName>
</protein>
<reference evidence="2" key="1">
    <citation type="journal article" date="2023" name="Science">
        <title>Elucidation of the pathway for biosynthesis of saponin adjuvants from the soapbark tree.</title>
        <authorList>
            <person name="Reed J."/>
            <person name="Orme A."/>
            <person name="El-Demerdash A."/>
            <person name="Owen C."/>
            <person name="Martin L.B.B."/>
            <person name="Misra R.C."/>
            <person name="Kikuchi S."/>
            <person name="Rejzek M."/>
            <person name="Martin A.C."/>
            <person name="Harkess A."/>
            <person name="Leebens-Mack J."/>
            <person name="Louveau T."/>
            <person name="Stephenson M.J."/>
            <person name="Osbourn A."/>
        </authorList>
    </citation>
    <scope>NUCLEOTIDE SEQUENCE</scope>
    <source>
        <strain evidence="2">S10</strain>
    </source>
</reference>
<evidence type="ECO:0000313" key="3">
    <source>
        <dbReference type="Proteomes" id="UP001163823"/>
    </source>
</evidence>
<accession>A0AAD7LIA3</accession>
<gene>
    <name evidence="2" type="ORF">O6P43_019353</name>
</gene>
<dbReference type="GO" id="GO:0005635">
    <property type="term" value="C:nuclear envelope"/>
    <property type="evidence" value="ECO:0007669"/>
    <property type="project" value="TreeGrafter"/>
</dbReference>